<keyword evidence="3" id="KW-1185">Reference proteome</keyword>
<dbReference type="RefSeq" id="WP_221616945.1">
    <property type="nucleotide sequence ID" value="NZ_JAUQOO010000017.1"/>
</dbReference>
<dbReference type="Pfam" id="PF01381">
    <property type="entry name" value="HTH_3"/>
    <property type="match status" value="1"/>
</dbReference>
<comment type="caution">
    <text evidence="2">The sequence shown here is derived from an EMBL/GenBank/DDBJ whole genome shotgun (WGS) entry which is preliminary data.</text>
</comment>
<evidence type="ECO:0000313" key="2">
    <source>
        <dbReference type="EMBL" id="MDO7929200.1"/>
    </source>
</evidence>
<gene>
    <name evidence="2" type="ORF">Q6A51_20660</name>
</gene>
<reference evidence="2 3" key="1">
    <citation type="submission" date="2023-07" db="EMBL/GenBank/DDBJ databases">
        <title>Identification of four novel Pseudomonas species associated with bacterial leaf spot of cucurbits.</title>
        <authorList>
            <person name="Fullem K.R."/>
        </authorList>
    </citation>
    <scope>NUCLEOTIDE SEQUENCE [LARGE SCALE GENOMIC DNA]</scope>
    <source>
        <strain evidence="2 3">KFB 138</strain>
    </source>
</reference>
<sequence>MELKKAFGQALKQMRTHKGLTQEDFSNVSSRTYLSTLERGLKSPTIDKLDEIASVMEVHPVSILVHSYLLRDRSMTIEQLFERVQEELGSM</sequence>
<dbReference type="SUPFAM" id="SSF47413">
    <property type="entry name" value="lambda repressor-like DNA-binding domains"/>
    <property type="match status" value="1"/>
</dbReference>
<dbReference type="InterPro" id="IPR010982">
    <property type="entry name" value="Lambda_DNA-bd_dom_sf"/>
</dbReference>
<name>A0ABT9CUV4_9PSED</name>
<feature type="domain" description="HTH cro/C1-type" evidence="1">
    <location>
        <begin position="11"/>
        <end position="63"/>
    </location>
</feature>
<proteinExistence type="predicted"/>
<dbReference type="InterPro" id="IPR001387">
    <property type="entry name" value="Cro/C1-type_HTH"/>
</dbReference>
<dbReference type="PROSITE" id="PS50943">
    <property type="entry name" value="HTH_CROC1"/>
    <property type="match status" value="1"/>
</dbReference>
<dbReference type="Proteomes" id="UP001223016">
    <property type="component" value="Unassembled WGS sequence"/>
</dbReference>
<evidence type="ECO:0000259" key="1">
    <source>
        <dbReference type="PROSITE" id="PS50943"/>
    </source>
</evidence>
<dbReference type="EMBL" id="JAUQOO010000017">
    <property type="protein sequence ID" value="MDO7929200.1"/>
    <property type="molecule type" value="Genomic_DNA"/>
</dbReference>
<dbReference type="SMART" id="SM00530">
    <property type="entry name" value="HTH_XRE"/>
    <property type="match status" value="1"/>
</dbReference>
<dbReference type="CDD" id="cd00093">
    <property type="entry name" value="HTH_XRE"/>
    <property type="match status" value="1"/>
</dbReference>
<evidence type="ECO:0000313" key="3">
    <source>
        <dbReference type="Proteomes" id="UP001223016"/>
    </source>
</evidence>
<dbReference type="Gene3D" id="1.10.260.40">
    <property type="entry name" value="lambda repressor-like DNA-binding domains"/>
    <property type="match status" value="1"/>
</dbReference>
<organism evidence="2 3">
    <name type="scientific">Pseudomonas serbiensis</name>
    <dbReference type="NCBI Taxonomy" id="3064350"/>
    <lineage>
        <taxon>Bacteria</taxon>
        <taxon>Pseudomonadati</taxon>
        <taxon>Pseudomonadota</taxon>
        <taxon>Gammaproteobacteria</taxon>
        <taxon>Pseudomonadales</taxon>
        <taxon>Pseudomonadaceae</taxon>
        <taxon>Pseudomonas</taxon>
    </lineage>
</organism>
<accession>A0ABT9CUV4</accession>
<protein>
    <submittedName>
        <fullName evidence="2">Helix-turn-helix transcriptional regulator</fullName>
    </submittedName>
</protein>